<evidence type="ECO:0000313" key="3">
    <source>
        <dbReference type="Proteomes" id="UP000652219"/>
    </source>
</evidence>
<evidence type="ECO:0000256" key="1">
    <source>
        <dbReference type="SAM" id="Phobius"/>
    </source>
</evidence>
<keyword evidence="1" id="KW-1133">Transmembrane helix</keyword>
<reference evidence="2 3" key="1">
    <citation type="journal article" date="2020" name="Phytopathology">
        <title>Genome Sequence Resources of Colletotrichum truncatum, C. plurivorum, C. musicola, and C. sojae: Four Species Pathogenic to Soybean (Glycine max).</title>
        <authorList>
            <person name="Rogerio F."/>
            <person name="Boufleur T.R."/>
            <person name="Ciampi-Guillardi M."/>
            <person name="Sukno S.A."/>
            <person name="Thon M.R."/>
            <person name="Massola Junior N.S."/>
            <person name="Baroncelli R."/>
        </authorList>
    </citation>
    <scope>NUCLEOTIDE SEQUENCE [LARGE SCALE GENOMIC DNA]</scope>
    <source>
        <strain evidence="2 3">LFN0009</strain>
    </source>
</reference>
<accession>A0A8H6J4Z1</accession>
<feature type="transmembrane region" description="Helical" evidence="1">
    <location>
        <begin position="118"/>
        <end position="138"/>
    </location>
</feature>
<feature type="transmembrane region" description="Helical" evidence="1">
    <location>
        <begin position="20"/>
        <end position="40"/>
    </location>
</feature>
<dbReference type="Proteomes" id="UP000652219">
    <property type="component" value="Unassembled WGS sequence"/>
</dbReference>
<protein>
    <submittedName>
        <fullName evidence="2">Uncharacterized protein</fullName>
    </submittedName>
</protein>
<feature type="transmembrane region" description="Helical" evidence="1">
    <location>
        <begin position="91"/>
        <end position="111"/>
    </location>
</feature>
<feature type="transmembrane region" description="Helical" evidence="1">
    <location>
        <begin position="175"/>
        <end position="198"/>
    </location>
</feature>
<comment type="caution">
    <text evidence="2">The sequence shown here is derived from an EMBL/GenBank/DDBJ whole genome shotgun (WGS) entry which is preliminary data.</text>
</comment>
<organism evidence="2 3">
    <name type="scientific">Colletotrichum sojae</name>
    <dbReference type="NCBI Taxonomy" id="2175907"/>
    <lineage>
        <taxon>Eukaryota</taxon>
        <taxon>Fungi</taxon>
        <taxon>Dikarya</taxon>
        <taxon>Ascomycota</taxon>
        <taxon>Pezizomycotina</taxon>
        <taxon>Sordariomycetes</taxon>
        <taxon>Hypocreomycetidae</taxon>
        <taxon>Glomerellales</taxon>
        <taxon>Glomerellaceae</taxon>
        <taxon>Colletotrichum</taxon>
        <taxon>Colletotrichum orchidearum species complex</taxon>
    </lineage>
</organism>
<keyword evidence="1" id="KW-0812">Transmembrane</keyword>
<name>A0A8H6J4Z1_9PEZI</name>
<keyword evidence="3" id="KW-1185">Reference proteome</keyword>
<keyword evidence="1" id="KW-0472">Membrane</keyword>
<sequence length="243" mass="27228">MDFQRHHRGPRLTGPEALSLLLCLESIVVVGVLVLFGAAYPDRIRSRLWRNGGEEGWCSNPRLRIYFYANYEEPPVIPLIWSQRLTTSNTAIAVLGLAILFARITIAALRYEARRTNAGYDALLAVLWALSAAAQNGADLSDPEHLMERPWYLVRGCDEAWSQNQGWCRMAKWEYAWAILAAVFYAARIVGTLGVVVYEKGRRDGREADWEGEVRLLNGWAWDGDGGSGRVVRGGCEGVMRSI</sequence>
<proteinExistence type="predicted"/>
<dbReference type="AlphaFoldDB" id="A0A8H6J4Z1"/>
<dbReference type="EMBL" id="WIGN01000158">
    <property type="protein sequence ID" value="KAF6806467.1"/>
    <property type="molecule type" value="Genomic_DNA"/>
</dbReference>
<gene>
    <name evidence="2" type="ORF">CSOJ01_08815</name>
</gene>
<evidence type="ECO:0000313" key="2">
    <source>
        <dbReference type="EMBL" id="KAF6806467.1"/>
    </source>
</evidence>